<sequence length="677" mass="74976">MAPSTDEATVKKLTEELKNAAVHGKPSVGIIEVLKRIKDEVVWTTSMSETEGGRALEGALYRCSASLERREDKDLQASVAAVFDAKNLELRDEEIREVEARWWDTAPLSQDADSEHIELEFRDVTSQHKSYPVTEVWPPETVECAPSEPFENAAQRFRVQANKKHRHPFWPSRHFDAILGTERASMDTLGTRTVADVLGDLSEDRVVEYVRNDEDNQMEFQRSPARHFSFWDRTLPEWCMTPDHWVEPVPPPRFLEQLNAPRAPNEPYYKKVPTLHVTGRGRRIVPSATKPELIARSLFVPVQDGPAHTMNAVVDPAGDLVPRSAQLTPDKITIDEARAMLGRVVQSSTEPRSDPDAPPAGKRRKVNYEAYTLGFAWGLELDANGGPAWLHCVKWEGGGTIEYVLDLSGQNRRAYSEDADSPLALWVIPCAWVGIAVLPMDQKGISGETEKTVEGAGDKAAPRVGEAEKQKPAMSFEEWSSRTDKWIRNLNKKKFAPVVEVGVDGTFVGGDLGMSKGDEDEFEAEITGAKPGIWLMSIEPAETEDGGEDEDDLMGATPKIIRFVWKSDGSVNYGALPRASVFQRTAAADPDDDAEWEVVGTFSVDSGTPCLFSKYALDELLAAGEDREAMLESLMDMDEGDKVFVPAGIVVVGNDGGYEIEGTRDAEGRIIALRLRL</sequence>
<feature type="region of interest" description="Disordered" evidence="1">
    <location>
        <begin position="344"/>
        <end position="363"/>
    </location>
</feature>
<dbReference type="OrthoDB" id="3356389at2759"/>
<reference evidence="2 3" key="1">
    <citation type="journal article" date="2015" name="Sci. Rep.">
        <title>Chromosome-level genome map provides insights into diverse defense mechanisms in the medicinal fungus Ganoderma sinense.</title>
        <authorList>
            <person name="Zhu Y."/>
            <person name="Xu J."/>
            <person name="Sun C."/>
            <person name="Zhou S."/>
            <person name="Xu H."/>
            <person name="Nelson D.R."/>
            <person name="Qian J."/>
            <person name="Song J."/>
            <person name="Luo H."/>
            <person name="Xiang L."/>
            <person name="Li Y."/>
            <person name="Xu Z."/>
            <person name="Ji A."/>
            <person name="Wang L."/>
            <person name="Lu S."/>
            <person name="Hayward A."/>
            <person name="Sun W."/>
            <person name="Li X."/>
            <person name="Schwartz D.C."/>
            <person name="Wang Y."/>
            <person name="Chen S."/>
        </authorList>
    </citation>
    <scope>NUCLEOTIDE SEQUENCE [LARGE SCALE GENOMIC DNA]</scope>
    <source>
        <strain evidence="2 3">ZZ0214-1</strain>
    </source>
</reference>
<evidence type="ECO:0000313" key="2">
    <source>
        <dbReference type="EMBL" id="PIL32553.1"/>
    </source>
</evidence>
<proteinExistence type="predicted"/>
<dbReference type="Proteomes" id="UP000230002">
    <property type="component" value="Unassembled WGS sequence"/>
</dbReference>
<protein>
    <submittedName>
        <fullName evidence="2">Uncharacterized protein</fullName>
    </submittedName>
</protein>
<name>A0A2G8SFM7_9APHY</name>
<accession>A0A2G8SFM7</accession>
<evidence type="ECO:0000313" key="3">
    <source>
        <dbReference type="Proteomes" id="UP000230002"/>
    </source>
</evidence>
<dbReference type="AlphaFoldDB" id="A0A2G8SFM7"/>
<feature type="compositionally biased region" description="Basic and acidic residues" evidence="1">
    <location>
        <begin position="448"/>
        <end position="471"/>
    </location>
</feature>
<organism evidence="2 3">
    <name type="scientific">Ganoderma sinense ZZ0214-1</name>
    <dbReference type="NCBI Taxonomy" id="1077348"/>
    <lineage>
        <taxon>Eukaryota</taxon>
        <taxon>Fungi</taxon>
        <taxon>Dikarya</taxon>
        <taxon>Basidiomycota</taxon>
        <taxon>Agaricomycotina</taxon>
        <taxon>Agaricomycetes</taxon>
        <taxon>Polyporales</taxon>
        <taxon>Polyporaceae</taxon>
        <taxon>Ganoderma</taxon>
    </lineage>
</organism>
<evidence type="ECO:0000256" key="1">
    <source>
        <dbReference type="SAM" id="MobiDB-lite"/>
    </source>
</evidence>
<feature type="region of interest" description="Disordered" evidence="1">
    <location>
        <begin position="448"/>
        <end position="475"/>
    </location>
</feature>
<gene>
    <name evidence="2" type="ORF">GSI_05256</name>
</gene>
<comment type="caution">
    <text evidence="2">The sequence shown here is derived from an EMBL/GenBank/DDBJ whole genome shotgun (WGS) entry which is preliminary data.</text>
</comment>
<dbReference type="EMBL" id="AYKW01000010">
    <property type="protein sequence ID" value="PIL32553.1"/>
    <property type="molecule type" value="Genomic_DNA"/>
</dbReference>
<keyword evidence="3" id="KW-1185">Reference proteome</keyword>